<evidence type="ECO:0000313" key="2">
    <source>
        <dbReference type="EMBL" id="VFB16986.1"/>
    </source>
</evidence>
<name>A0A8H2M954_9FIRM</name>
<dbReference type="Gene3D" id="3.30.420.10">
    <property type="entry name" value="Ribonuclease H-like superfamily/Ribonuclease H"/>
    <property type="match status" value="1"/>
</dbReference>
<proteinExistence type="predicted"/>
<dbReference type="InterPro" id="IPR028629">
    <property type="entry name" value="Cas9"/>
</dbReference>
<dbReference type="Pfam" id="PF16592">
    <property type="entry name" value="Cas9_REC"/>
    <property type="match status" value="1"/>
</dbReference>
<dbReference type="NCBIfam" id="TIGR01865">
    <property type="entry name" value="cas_Csn1"/>
    <property type="match status" value="1"/>
</dbReference>
<dbReference type="AlphaFoldDB" id="A0A8H2M954"/>
<accession>A0A8H2M954</accession>
<evidence type="ECO:0000259" key="1">
    <source>
        <dbReference type="Pfam" id="PF16592"/>
    </source>
</evidence>
<feature type="domain" description="CRISPR-associated endonuclease Cas9 REC lobe" evidence="1">
    <location>
        <begin position="180"/>
        <end position="720"/>
    </location>
</feature>
<sequence>MKDYTIGLDIGTNSVGWAVIKDDLTLVRKKIKISGNTDKKEVKKNLWGSFLFEQGDTAQDTRVKRIARRRYERRRFRIRELQKIFDKSMGEVDSNFFHRLDESFLVEEDKEYSKYPIFSNEKEDKNYYDKYPTIYHLRKDLADSNQKADLRLIYLALAHMIKYRGHFLIEGDLKMDGISISESFQEFIDSYNEVCALEDENLEIIYNDELLTQIENIFKQDISRSKKLDQAIALFQGVKRQSLFGIFLTLIVGNKANFQKIFNLEDDIKLDLKEEDYDENLEELLSNIDEGYRDVFLQAKNVYNAIELSKILKTDGKETKAPLSAQMVELYNQHREDLKKYKDYIKAYLPEKYGETFKDATKNGYAGYIDGKTSQEDFYKFVKAQLKGEENGEYFLEAIENENFLRKQRSFYNGVIPYQIHLQELTAVLDQQEKHYSFLKENRDKIISLLTFRIPYYVGPLAKGESRFAWLERSNSEEKIKPWNFDKIVDTDKSAELFIENLTSRDTYLPDEPVLPKRSLIYQKFTIFNELTKISYIDERGILQNFSSREKIAIFNDLFKNKSKVTKNQLVKYIENKEQIIAPEIKGIEDSFNSNYSTYIDLSKIPDMKKLLEKDEDEILEEIIKILTIFEDRKMRKRQLMKFKDKLSEKAINQLSKKHYTGWGQLSEKLINGIRDEQSNKTILDYLIEDNGCPKNMNRNFMQLINDDTLSFKEKIRKAQDINQVNDIKEIVKDLPGSPAIKKESIKASGLLMKLSEK</sequence>
<organism evidence="2 3">
    <name type="scientific">Urinicoccus massiliensis</name>
    <dbReference type="NCBI Taxonomy" id="1723382"/>
    <lineage>
        <taxon>Bacteria</taxon>
        <taxon>Bacillati</taxon>
        <taxon>Bacillota</taxon>
        <taxon>Tissierellia</taxon>
        <taxon>Tissierellales</taxon>
        <taxon>Peptoniphilaceae</taxon>
        <taxon>Urinicoccus</taxon>
    </lineage>
</organism>
<dbReference type="GO" id="GO:0004519">
    <property type="term" value="F:endonuclease activity"/>
    <property type="evidence" value="ECO:0007669"/>
    <property type="project" value="InterPro"/>
</dbReference>
<dbReference type="EMBL" id="CAACYI010000001">
    <property type="protein sequence ID" value="VFB16986.1"/>
    <property type="molecule type" value="Genomic_DNA"/>
</dbReference>
<dbReference type="GO" id="GO:0003676">
    <property type="term" value="F:nucleic acid binding"/>
    <property type="evidence" value="ECO:0007669"/>
    <property type="project" value="InterPro"/>
</dbReference>
<dbReference type="InterPro" id="IPR032240">
    <property type="entry name" value="Cas9_REC"/>
</dbReference>
<evidence type="ECO:0000313" key="3">
    <source>
        <dbReference type="Proteomes" id="UP000377798"/>
    </source>
</evidence>
<comment type="caution">
    <text evidence="2">The sequence shown here is derived from an EMBL/GenBank/DDBJ whole genome shotgun (WGS) entry which is preliminary data.</text>
</comment>
<keyword evidence="3" id="KW-1185">Reference proteome</keyword>
<dbReference type="InterPro" id="IPR036397">
    <property type="entry name" value="RNaseH_sf"/>
</dbReference>
<reference evidence="2 3" key="1">
    <citation type="submission" date="2019-02" db="EMBL/GenBank/DDBJ databases">
        <authorList>
            <consortium name="Pathogen Informatics"/>
        </authorList>
    </citation>
    <scope>NUCLEOTIDE SEQUENCE [LARGE SCALE GENOMIC DNA]</scope>
    <source>
        <strain evidence="2 3">3012STDY7089603</strain>
    </source>
</reference>
<gene>
    <name evidence="2" type="ORF">NCTC13150_01562</name>
</gene>
<protein>
    <submittedName>
        <fullName evidence="2">Uncharacterized protein conserved in bacteria</fullName>
    </submittedName>
</protein>
<dbReference type="Proteomes" id="UP000377798">
    <property type="component" value="Unassembled WGS sequence"/>
</dbReference>